<reference evidence="1 2" key="1">
    <citation type="submission" date="2019-04" db="EMBL/GenBank/DDBJ databases">
        <title>Aspergillus burnettii sp. nov., novel species from soil in southeast Queensland.</title>
        <authorList>
            <person name="Gilchrist C.L.M."/>
            <person name="Pitt J.I."/>
            <person name="Lange L."/>
            <person name="Lacey H.J."/>
            <person name="Vuong D."/>
            <person name="Midgley D.J."/>
            <person name="Greenfield P."/>
            <person name="Bradbury M."/>
            <person name="Lacey E."/>
            <person name="Busk P.K."/>
            <person name="Pilgaard B."/>
            <person name="Chooi Y.H."/>
            <person name="Piggott A.M."/>
        </authorList>
    </citation>
    <scope>NUCLEOTIDE SEQUENCE [LARGE SCALE GENOMIC DNA]</scope>
    <source>
        <strain evidence="1 2">FRR 5400</strain>
    </source>
</reference>
<evidence type="ECO:0000313" key="2">
    <source>
        <dbReference type="Proteomes" id="UP000541154"/>
    </source>
</evidence>
<accession>A0A8H6E8V2</accession>
<dbReference type="EMBL" id="SPNV01000046">
    <property type="protein sequence ID" value="KAF5863701.1"/>
    <property type="molecule type" value="Genomic_DNA"/>
</dbReference>
<dbReference type="AlphaFoldDB" id="A0A8H6E8V2"/>
<comment type="caution">
    <text evidence="1">The sequence shown here is derived from an EMBL/GenBank/DDBJ whole genome shotgun (WGS) entry which is preliminary data.</text>
</comment>
<gene>
    <name evidence="1" type="ORF">ETB97_009488</name>
</gene>
<protein>
    <submittedName>
        <fullName evidence="1">Uncharacterized protein</fullName>
    </submittedName>
</protein>
<keyword evidence="2" id="KW-1185">Reference proteome</keyword>
<organism evidence="1 2">
    <name type="scientific">Petromyces alliaceus</name>
    <name type="common">Aspergillus alliaceus</name>
    <dbReference type="NCBI Taxonomy" id="209559"/>
    <lineage>
        <taxon>Eukaryota</taxon>
        <taxon>Fungi</taxon>
        <taxon>Dikarya</taxon>
        <taxon>Ascomycota</taxon>
        <taxon>Pezizomycotina</taxon>
        <taxon>Eurotiomycetes</taxon>
        <taxon>Eurotiomycetidae</taxon>
        <taxon>Eurotiales</taxon>
        <taxon>Aspergillaceae</taxon>
        <taxon>Aspergillus</taxon>
        <taxon>Aspergillus subgen. Circumdati</taxon>
    </lineage>
</organism>
<proteinExistence type="predicted"/>
<name>A0A8H6E8V2_PETAA</name>
<dbReference type="Proteomes" id="UP000541154">
    <property type="component" value="Unassembled WGS sequence"/>
</dbReference>
<evidence type="ECO:0000313" key="1">
    <source>
        <dbReference type="EMBL" id="KAF5863701.1"/>
    </source>
</evidence>
<sequence length="117" mass="12769">MDFEEWVNEERGPAKEGFGAWAWVGPFGVEEDDDDRVVVGREETFRKGVRGGGKWHFASDSVIQIRGVVQQYFESFGLAPLYSNPQSGAVTLTTLGLCPGAMAQRKLDNLSMAQAGG</sequence>